<evidence type="ECO:0000256" key="6">
    <source>
        <dbReference type="ARBA" id="ARBA00022533"/>
    </source>
</evidence>
<feature type="domain" description="Phosphofructokinase" evidence="16">
    <location>
        <begin position="560"/>
        <end position="745"/>
    </location>
</feature>
<keyword evidence="18" id="KW-1185">Reference proteome</keyword>
<accession>H2Z9H5</accession>
<keyword evidence="7 15" id="KW-0808">Transferase</keyword>
<evidence type="ECO:0000256" key="1">
    <source>
        <dbReference type="ARBA" id="ARBA00001946"/>
    </source>
</evidence>
<dbReference type="GO" id="GO:0030388">
    <property type="term" value="P:fructose 1,6-bisphosphate metabolic process"/>
    <property type="evidence" value="ECO:0007669"/>
    <property type="project" value="TreeGrafter"/>
</dbReference>
<dbReference type="FunCoup" id="H2Z9H5">
    <property type="interactions" value="86"/>
</dbReference>
<dbReference type="InterPro" id="IPR035966">
    <property type="entry name" value="PKF_sf"/>
</dbReference>
<evidence type="ECO:0000256" key="13">
    <source>
        <dbReference type="ARBA" id="ARBA00023152"/>
    </source>
</evidence>
<dbReference type="GO" id="GO:0061621">
    <property type="term" value="P:canonical glycolysis"/>
    <property type="evidence" value="ECO:0007669"/>
    <property type="project" value="TreeGrafter"/>
</dbReference>
<reference evidence="17" key="2">
    <citation type="submission" date="2025-08" db="UniProtKB">
        <authorList>
            <consortium name="Ensembl"/>
        </authorList>
    </citation>
    <scope>IDENTIFICATION</scope>
</reference>
<proteinExistence type="inferred from homology"/>
<dbReference type="Gene3D" id="3.40.50.460">
    <property type="entry name" value="Phosphofructokinase domain"/>
    <property type="match status" value="1"/>
</dbReference>
<evidence type="ECO:0000256" key="14">
    <source>
        <dbReference type="ARBA" id="ARBA00048070"/>
    </source>
</evidence>
<comment type="similarity">
    <text evidence="15">Belongs to the phosphofructokinase type A (PFKA) family. ATP-dependent PFK group I subfamily. Eukaryotic two domain clade "E" sub-subfamily.</text>
</comment>
<dbReference type="InterPro" id="IPR015912">
    <property type="entry name" value="Phosphofructokinase_CS"/>
</dbReference>
<dbReference type="GO" id="GO:0006002">
    <property type="term" value="P:fructose 6-phosphate metabolic process"/>
    <property type="evidence" value="ECO:0007669"/>
    <property type="project" value="InterPro"/>
</dbReference>
<keyword evidence="5" id="KW-0963">Cytoplasm</keyword>
<dbReference type="SUPFAM" id="SSF53784">
    <property type="entry name" value="Phosphofructokinase"/>
    <property type="match status" value="3"/>
</dbReference>
<reference evidence="18" key="1">
    <citation type="submission" date="2003-08" db="EMBL/GenBank/DDBJ databases">
        <authorList>
            <person name="Birren B."/>
            <person name="Nusbaum C."/>
            <person name="Abebe A."/>
            <person name="Abouelleil A."/>
            <person name="Adekoya E."/>
            <person name="Ait-zahra M."/>
            <person name="Allen N."/>
            <person name="Allen T."/>
            <person name="An P."/>
            <person name="Anderson M."/>
            <person name="Anderson S."/>
            <person name="Arachchi H."/>
            <person name="Armbruster J."/>
            <person name="Bachantsang P."/>
            <person name="Baldwin J."/>
            <person name="Barry A."/>
            <person name="Bayul T."/>
            <person name="Blitshsteyn B."/>
            <person name="Bloom T."/>
            <person name="Blye J."/>
            <person name="Boguslavskiy L."/>
            <person name="Borowsky M."/>
            <person name="Boukhgalter B."/>
            <person name="Brunache A."/>
            <person name="Butler J."/>
            <person name="Calixte N."/>
            <person name="Calvo S."/>
            <person name="Camarata J."/>
            <person name="Campo K."/>
            <person name="Chang J."/>
            <person name="Cheshatsang Y."/>
            <person name="Citroen M."/>
            <person name="Collymore A."/>
            <person name="Considine T."/>
            <person name="Cook A."/>
            <person name="Cooke P."/>
            <person name="Corum B."/>
            <person name="Cuomo C."/>
            <person name="David R."/>
            <person name="Dawoe T."/>
            <person name="Degray S."/>
            <person name="Dodge S."/>
            <person name="Dooley K."/>
            <person name="Dorje P."/>
            <person name="Dorjee K."/>
            <person name="Dorris L."/>
            <person name="Duffey N."/>
            <person name="Dupes A."/>
            <person name="Elkins T."/>
            <person name="Engels R."/>
            <person name="Erickson J."/>
            <person name="Farina A."/>
            <person name="Faro S."/>
            <person name="Ferreira P."/>
            <person name="Fischer H."/>
            <person name="Fitzgerald M."/>
            <person name="Foley K."/>
            <person name="Gage D."/>
            <person name="Galagan J."/>
            <person name="Gearin G."/>
            <person name="Gnerre S."/>
            <person name="Gnirke A."/>
            <person name="Goyette A."/>
            <person name="Graham J."/>
            <person name="Grandbois E."/>
            <person name="Gyaltsen K."/>
            <person name="Hafez N."/>
            <person name="Hagopian D."/>
            <person name="Hagos B."/>
            <person name="Hall J."/>
            <person name="Hatcher B."/>
            <person name="Heller A."/>
            <person name="Higgins H."/>
            <person name="Honan T."/>
            <person name="Horn A."/>
            <person name="Houde N."/>
            <person name="Hughes L."/>
            <person name="Hulme W."/>
            <person name="Husby E."/>
            <person name="Iliev I."/>
            <person name="Jaffe D."/>
            <person name="Jones C."/>
            <person name="Kamal M."/>
            <person name="Kamat A."/>
            <person name="Kamvysselis M."/>
            <person name="Karlsson E."/>
            <person name="Kells C."/>
            <person name="Kieu A."/>
            <person name="Kisner P."/>
            <person name="Kodira C."/>
            <person name="Kulbokas E."/>
            <person name="Labutti K."/>
            <person name="Lama D."/>
            <person name="Landers T."/>
            <person name="Leger J."/>
            <person name="Levine S."/>
            <person name="Lewis D."/>
            <person name="Lewis T."/>
            <person name="Lindblad-toh K."/>
            <person name="Liu X."/>
            <person name="Lokyitsang T."/>
            <person name="Lokyitsang Y."/>
            <person name="Lucien O."/>
            <person name="Lui A."/>
            <person name="Ma L.J."/>
            <person name="Mabbitt R."/>
            <person name="Macdonald J."/>
            <person name="Maclean C."/>
            <person name="Major J."/>
            <person name="Manning J."/>
            <person name="Marabella R."/>
            <person name="Maru K."/>
            <person name="Matthews C."/>
            <person name="Mauceli E."/>
            <person name="Mccarthy M."/>
            <person name="Mcdonough S."/>
            <person name="Mcghee T."/>
            <person name="Meldrim J."/>
            <person name="Meneus L."/>
            <person name="Mesirov J."/>
            <person name="Mihalev A."/>
            <person name="Mihova T."/>
            <person name="Mikkelsen T."/>
            <person name="Mlenga V."/>
            <person name="Moru K."/>
            <person name="Mozes J."/>
            <person name="Mulrain L."/>
            <person name="Munson G."/>
            <person name="Naylor J."/>
            <person name="Newes C."/>
            <person name="Nguyen C."/>
            <person name="Nguyen N."/>
            <person name="Nguyen T."/>
            <person name="Nicol R."/>
            <person name="Nielsen C."/>
            <person name="Nizzari M."/>
            <person name="Norbu C."/>
            <person name="Norbu N."/>
            <person name="O'donnell P."/>
            <person name="Okoawo O."/>
            <person name="O'leary S."/>
            <person name="Omotosho B."/>
            <person name="O'neill K."/>
            <person name="Osman S."/>
            <person name="Parker S."/>
            <person name="Perrin D."/>
            <person name="Phunkhang P."/>
            <person name="Piqani B."/>
            <person name="Purcell S."/>
            <person name="Rachupka T."/>
            <person name="Ramasamy U."/>
            <person name="Rameau R."/>
            <person name="Ray V."/>
            <person name="Raymond C."/>
            <person name="Retta R."/>
            <person name="Richardson S."/>
            <person name="Rise C."/>
            <person name="Rodriguez J."/>
            <person name="Rogers J."/>
            <person name="Rogov P."/>
            <person name="Rutman M."/>
            <person name="Schupbach R."/>
            <person name="Seaman C."/>
            <person name="Settipalli S."/>
            <person name="Sharpe T."/>
            <person name="Sheridan J."/>
            <person name="Sherpa N."/>
            <person name="Shi J."/>
            <person name="Smirnov S."/>
            <person name="Smith C."/>
            <person name="Sougnez C."/>
            <person name="Spencer B."/>
            <person name="Stalker J."/>
            <person name="Stange-thomann N."/>
            <person name="Stavropoulos S."/>
            <person name="Stetson K."/>
            <person name="Stone C."/>
            <person name="Stone S."/>
            <person name="Stubbs M."/>
            <person name="Talamas J."/>
            <person name="Tchuinga P."/>
            <person name="Tenzing P."/>
            <person name="Tesfaye S."/>
            <person name="Theodore J."/>
            <person name="Thoulutsang Y."/>
            <person name="Topham K."/>
            <person name="Towey S."/>
            <person name="Tsamla T."/>
            <person name="Tsomo N."/>
            <person name="Vallee D."/>
            <person name="Vassiliev H."/>
            <person name="Venkataraman V."/>
            <person name="Vinson J."/>
            <person name="Vo A."/>
            <person name="Wade C."/>
            <person name="Wang S."/>
            <person name="Wangchuk T."/>
            <person name="Wangdi T."/>
            <person name="Whittaker C."/>
            <person name="Wilkinson J."/>
            <person name="Wu Y."/>
            <person name="Wyman D."/>
            <person name="Yadav S."/>
            <person name="Yang S."/>
            <person name="Yang X."/>
            <person name="Yeager S."/>
            <person name="Yee E."/>
            <person name="Young G."/>
            <person name="Zainoun J."/>
            <person name="Zembeck L."/>
            <person name="Zimmer A."/>
            <person name="Zody M."/>
            <person name="Lander E."/>
        </authorList>
    </citation>
    <scope>NUCLEOTIDE SEQUENCE [LARGE SCALE GENOMIC DNA]</scope>
</reference>
<dbReference type="eggNOG" id="KOG2440">
    <property type="taxonomic scope" value="Eukaryota"/>
</dbReference>
<organism evidence="17 18">
    <name type="scientific">Ciona savignyi</name>
    <name type="common">Pacific transparent sea squirt</name>
    <dbReference type="NCBI Taxonomy" id="51511"/>
    <lineage>
        <taxon>Eukaryota</taxon>
        <taxon>Metazoa</taxon>
        <taxon>Chordata</taxon>
        <taxon>Tunicata</taxon>
        <taxon>Ascidiacea</taxon>
        <taxon>Phlebobranchia</taxon>
        <taxon>Cionidae</taxon>
        <taxon>Ciona</taxon>
    </lineage>
</organism>
<dbReference type="InterPro" id="IPR022953">
    <property type="entry name" value="ATP_PFK"/>
</dbReference>
<dbReference type="Gene3D" id="3.40.50.450">
    <property type="match status" value="3"/>
</dbReference>
<comment type="cofactor">
    <cofactor evidence="1">
        <name>Mg(2+)</name>
        <dbReference type="ChEBI" id="CHEBI:18420"/>
    </cofactor>
</comment>
<evidence type="ECO:0000313" key="18">
    <source>
        <dbReference type="Proteomes" id="UP000007875"/>
    </source>
</evidence>
<evidence type="ECO:0000256" key="2">
    <source>
        <dbReference type="ARBA" id="ARBA00004496"/>
    </source>
</evidence>
<dbReference type="GO" id="GO:0003872">
    <property type="term" value="F:6-phosphofructokinase activity"/>
    <property type="evidence" value="ECO:0007669"/>
    <property type="project" value="UniProtKB-EC"/>
</dbReference>
<evidence type="ECO:0000256" key="9">
    <source>
        <dbReference type="ARBA" id="ARBA00022741"/>
    </source>
</evidence>
<dbReference type="PANTHER" id="PTHR13697:SF4">
    <property type="entry name" value="ATP-DEPENDENT 6-PHOSPHOFRUCTOKINASE"/>
    <property type="match status" value="1"/>
</dbReference>
<dbReference type="Proteomes" id="UP000007875">
    <property type="component" value="Unassembled WGS sequence"/>
</dbReference>
<keyword evidence="9 15" id="KW-0547">Nucleotide-binding</keyword>
<dbReference type="GO" id="GO:0016208">
    <property type="term" value="F:AMP binding"/>
    <property type="evidence" value="ECO:0007669"/>
    <property type="project" value="TreeGrafter"/>
</dbReference>
<keyword evidence="6" id="KW-0021">Allosteric enzyme</keyword>
<dbReference type="Ensembl" id="ENSCSAVT00000014405.1">
    <property type="protein sequence ID" value="ENSCSAVP00000014240.1"/>
    <property type="gene ID" value="ENSCSAVG00000008344.1"/>
</dbReference>
<dbReference type="UniPathway" id="UPA00109">
    <property type="reaction ID" value="UER00182"/>
</dbReference>
<dbReference type="GO" id="GO:0005945">
    <property type="term" value="C:6-phosphofructokinase complex"/>
    <property type="evidence" value="ECO:0007669"/>
    <property type="project" value="TreeGrafter"/>
</dbReference>
<dbReference type="InParanoid" id="H2Z9H5"/>
<evidence type="ECO:0000256" key="15">
    <source>
        <dbReference type="PIRNR" id="PIRNR000533"/>
    </source>
</evidence>
<dbReference type="PANTHER" id="PTHR13697">
    <property type="entry name" value="PHOSPHOFRUCTOKINASE"/>
    <property type="match status" value="1"/>
</dbReference>
<dbReference type="FunFam" id="3.40.50.460:FF:000001">
    <property type="entry name" value="ATP-dependent 6-phosphofructokinase"/>
    <property type="match status" value="1"/>
</dbReference>
<feature type="domain" description="Phosphofructokinase" evidence="16">
    <location>
        <begin position="296"/>
        <end position="329"/>
    </location>
</feature>
<dbReference type="GO" id="GO:0070095">
    <property type="term" value="F:fructose-6-phosphate binding"/>
    <property type="evidence" value="ECO:0007669"/>
    <property type="project" value="TreeGrafter"/>
</dbReference>
<dbReference type="GO" id="GO:0005524">
    <property type="term" value="F:ATP binding"/>
    <property type="evidence" value="ECO:0007669"/>
    <property type="project" value="UniProtKB-KW"/>
</dbReference>
<dbReference type="AlphaFoldDB" id="H2Z9H5"/>
<dbReference type="PROSITE" id="PS00433">
    <property type="entry name" value="PHOSPHOFRUCTOKINASE"/>
    <property type="match status" value="1"/>
</dbReference>
<evidence type="ECO:0000256" key="8">
    <source>
        <dbReference type="ARBA" id="ARBA00022723"/>
    </source>
</evidence>
<evidence type="ECO:0000256" key="7">
    <source>
        <dbReference type="ARBA" id="ARBA00022679"/>
    </source>
</evidence>
<keyword evidence="8" id="KW-0479">Metal-binding</keyword>
<evidence type="ECO:0000259" key="16">
    <source>
        <dbReference type="Pfam" id="PF00365"/>
    </source>
</evidence>
<dbReference type="InterPro" id="IPR000023">
    <property type="entry name" value="Phosphofructokinase_dom"/>
</dbReference>
<dbReference type="EC" id="2.7.1.11" evidence="4 15"/>
<dbReference type="Pfam" id="PF00365">
    <property type="entry name" value="PFK"/>
    <property type="match status" value="3"/>
</dbReference>
<keyword evidence="12" id="KW-0460">Magnesium</keyword>
<comment type="pathway">
    <text evidence="3 15">Carbohydrate degradation; glycolysis; D-glyceraldehyde 3-phosphate and glycerone phosphate from D-glucose: step 3/4.</text>
</comment>
<evidence type="ECO:0000256" key="5">
    <source>
        <dbReference type="ARBA" id="ARBA00022490"/>
    </source>
</evidence>
<comment type="catalytic activity">
    <reaction evidence="14 15">
        <text>beta-D-fructose 6-phosphate + ATP = beta-D-fructose 1,6-bisphosphate + ADP + H(+)</text>
        <dbReference type="Rhea" id="RHEA:16109"/>
        <dbReference type="ChEBI" id="CHEBI:15378"/>
        <dbReference type="ChEBI" id="CHEBI:30616"/>
        <dbReference type="ChEBI" id="CHEBI:32966"/>
        <dbReference type="ChEBI" id="CHEBI:57634"/>
        <dbReference type="ChEBI" id="CHEBI:456216"/>
        <dbReference type="EC" id="2.7.1.11"/>
    </reaction>
</comment>
<dbReference type="STRING" id="51511.ENSCSAVP00000014240"/>
<evidence type="ECO:0000256" key="11">
    <source>
        <dbReference type="ARBA" id="ARBA00022840"/>
    </source>
</evidence>
<evidence type="ECO:0000256" key="3">
    <source>
        <dbReference type="ARBA" id="ARBA00004679"/>
    </source>
</evidence>
<keyword evidence="11 15" id="KW-0067">ATP-binding</keyword>
<keyword evidence="10 15" id="KW-0418">Kinase</keyword>
<dbReference type="OMA" id="TITDXAN"/>
<reference evidence="17" key="3">
    <citation type="submission" date="2025-09" db="UniProtKB">
        <authorList>
            <consortium name="Ensembl"/>
        </authorList>
    </citation>
    <scope>IDENTIFICATION</scope>
</reference>
<sequence>MVDGGENIVEASWDDVSGILQMGGTVIGSARCKDFRERQGRLKAAFNLVTLGITNICAIGGDGSLTGANLFREEWSSLLEELVADGKISGEQMAKYSHLNIVGLVGSIDNDFCGTDMTIGADSALHRIVECVDAITTTAVSHQRAFVLEVMGRHCGYLALVTGLACGADWIFIPEHPPADGWEEKMCAKLENARSWGNRLNVVIVSEGAIDSHGNPITSQHVKDVICKRLDLDTRITVLGEFDLFQLILLKKDHTKSNGPEYIYEVLLNLCVKKNRLPCAHHFTTQLFHLRNTVLNRNFKLTGHVQRGGSPSAFDRLLGTRMGAEAVLALLEATPDTPAYVVSLDGNQAVRVPLMECVEKTKEVGKALAEKDFNKAANLRGRTFLGNLEIYKKLGAMLVLSRLEHKPYNIAIMNVGAPAAGMNAAVRSAVRTCLYNGYKAIVVHNGYEGLANDMIENYTWKCVANFVAAGGSILGTKRTLPSQCGFDKISEVIKKRNIHGIICIGGFEAVQGAMEVDGARNRFPELQIPLVCVPCTVSNNIPGSDLSIGTDTALNMIVQAYHGALEIKEASQNYPDLQIPMVVVPATLSNNVPGTDLSIGSDTGLNSVCETCDRIKMSASGTKRRTFVLETMGGYCGYLATMSGLAAGADAAYIFEEEFTIKDLQKNISHLRSKMQGKIQRGLILRNEKANENFSTDFVHRLYAEEGKNVFDCRVNVLGHMQQGGVPSPFDRNYATKSAAKAAFWILDKISNNVVGDKVVCSSHDSVVLLGMKRRQMLFQPVEDLKEATDFKHRIPVQQWWMQIRPLLRIMAHY</sequence>
<protein>
    <recommendedName>
        <fullName evidence="4 15">6-phosphofructokinase</fullName>
        <ecNumber evidence="4 15">2.7.1.11</ecNumber>
    </recommendedName>
    <alternativeName>
        <fullName evidence="15">Phosphohexokinase</fullName>
    </alternativeName>
</protein>
<dbReference type="FunFam" id="3.40.50.460:FF:000003">
    <property type="entry name" value="ATP-dependent 6-phosphofructokinase"/>
    <property type="match status" value="1"/>
</dbReference>
<keyword evidence="13 15" id="KW-0324">Glycolysis</keyword>
<dbReference type="GO" id="GO:0042802">
    <property type="term" value="F:identical protein binding"/>
    <property type="evidence" value="ECO:0007669"/>
    <property type="project" value="TreeGrafter"/>
</dbReference>
<name>H2Z9H5_CIOSA</name>
<evidence type="ECO:0000256" key="12">
    <source>
        <dbReference type="ARBA" id="ARBA00022842"/>
    </source>
</evidence>
<dbReference type="GO" id="GO:0048029">
    <property type="term" value="F:monosaccharide binding"/>
    <property type="evidence" value="ECO:0007669"/>
    <property type="project" value="TreeGrafter"/>
</dbReference>
<dbReference type="GeneTree" id="ENSGT00940000155002"/>
<dbReference type="PIRSF" id="PIRSF000533">
    <property type="entry name" value="ATP_PFK_euk"/>
    <property type="match status" value="1"/>
</dbReference>
<evidence type="ECO:0000256" key="4">
    <source>
        <dbReference type="ARBA" id="ARBA00012055"/>
    </source>
</evidence>
<dbReference type="InterPro" id="IPR009161">
    <property type="entry name" value="6-Pfructokinase_euk"/>
</dbReference>
<evidence type="ECO:0000256" key="10">
    <source>
        <dbReference type="ARBA" id="ARBA00022777"/>
    </source>
</evidence>
<feature type="domain" description="Phosphofructokinase" evidence="16">
    <location>
        <begin position="7"/>
        <end position="241"/>
    </location>
</feature>
<dbReference type="GO" id="GO:0046872">
    <property type="term" value="F:metal ion binding"/>
    <property type="evidence" value="ECO:0007669"/>
    <property type="project" value="UniProtKB-KW"/>
</dbReference>
<dbReference type="PRINTS" id="PR00476">
    <property type="entry name" value="PHFRCTKINASE"/>
</dbReference>
<comment type="subcellular location">
    <subcellularLocation>
        <location evidence="2">Cytoplasm</location>
    </subcellularLocation>
</comment>
<evidence type="ECO:0000313" key="17">
    <source>
        <dbReference type="Ensembl" id="ENSCSAVP00000014240.1"/>
    </source>
</evidence>